<keyword evidence="5 7" id="KW-1133">Transmembrane helix</keyword>
<dbReference type="GO" id="GO:0016413">
    <property type="term" value="F:O-acetyltransferase activity"/>
    <property type="evidence" value="ECO:0007669"/>
    <property type="project" value="InterPro"/>
</dbReference>
<keyword evidence="6 7" id="KW-0472">Membrane</keyword>
<dbReference type="InterPro" id="IPR029962">
    <property type="entry name" value="TBL"/>
</dbReference>
<dbReference type="InterPro" id="IPR025846">
    <property type="entry name" value="TBL_N"/>
</dbReference>
<evidence type="ECO:0000256" key="1">
    <source>
        <dbReference type="ARBA" id="ARBA00004167"/>
    </source>
</evidence>
<reference evidence="10" key="1">
    <citation type="submission" date="2021-08" db="EMBL/GenBank/DDBJ databases">
        <title>WGS assembly of Ceratopteris richardii.</title>
        <authorList>
            <person name="Marchant D.B."/>
            <person name="Chen G."/>
            <person name="Jenkins J."/>
            <person name="Shu S."/>
            <person name="Leebens-Mack J."/>
            <person name="Grimwood J."/>
            <person name="Schmutz J."/>
            <person name="Soltis P."/>
            <person name="Soltis D."/>
            <person name="Chen Z.-H."/>
        </authorList>
    </citation>
    <scope>NUCLEOTIDE SEQUENCE</scope>
    <source>
        <strain evidence="10">Whitten #5841</strain>
        <tissue evidence="10">Leaf</tissue>
    </source>
</reference>
<evidence type="ECO:0000256" key="5">
    <source>
        <dbReference type="ARBA" id="ARBA00022989"/>
    </source>
</evidence>
<dbReference type="Pfam" id="PF13839">
    <property type="entry name" value="PC-Esterase"/>
    <property type="match status" value="1"/>
</dbReference>
<keyword evidence="3 7" id="KW-0812">Transmembrane</keyword>
<evidence type="ECO:0000256" key="4">
    <source>
        <dbReference type="ARBA" id="ARBA00022968"/>
    </source>
</evidence>
<feature type="domain" description="Trichome birefringence-like N-terminal" evidence="9">
    <location>
        <begin position="390"/>
        <end position="442"/>
    </location>
</feature>
<proteinExistence type="inferred from homology"/>
<feature type="transmembrane region" description="Helical" evidence="7">
    <location>
        <begin position="36"/>
        <end position="55"/>
    </location>
</feature>
<evidence type="ECO:0000256" key="7">
    <source>
        <dbReference type="SAM" id="Phobius"/>
    </source>
</evidence>
<keyword evidence="4" id="KW-0735">Signal-anchor</keyword>
<comment type="subcellular location">
    <subcellularLocation>
        <location evidence="1">Membrane</location>
        <topology evidence="1">Single-pass membrane protein</topology>
    </subcellularLocation>
</comment>
<dbReference type="PANTHER" id="PTHR32285:SF48">
    <property type="entry name" value="PROTEIN TRICHOME BIREFRINGENCE-LIKE 19"/>
    <property type="match status" value="1"/>
</dbReference>
<dbReference type="Proteomes" id="UP000825935">
    <property type="component" value="Chromosome 18"/>
</dbReference>
<accession>A0A8T2SSE8</accession>
<evidence type="ECO:0000256" key="6">
    <source>
        <dbReference type="ARBA" id="ARBA00023136"/>
    </source>
</evidence>
<organism evidence="10 11">
    <name type="scientific">Ceratopteris richardii</name>
    <name type="common">Triangle waterfern</name>
    <dbReference type="NCBI Taxonomy" id="49495"/>
    <lineage>
        <taxon>Eukaryota</taxon>
        <taxon>Viridiplantae</taxon>
        <taxon>Streptophyta</taxon>
        <taxon>Embryophyta</taxon>
        <taxon>Tracheophyta</taxon>
        <taxon>Polypodiopsida</taxon>
        <taxon>Polypodiidae</taxon>
        <taxon>Polypodiales</taxon>
        <taxon>Pteridineae</taxon>
        <taxon>Pteridaceae</taxon>
        <taxon>Parkerioideae</taxon>
        <taxon>Ceratopteris</taxon>
    </lineage>
</organism>
<dbReference type="PANTHER" id="PTHR32285">
    <property type="entry name" value="PROTEIN TRICHOME BIREFRINGENCE-LIKE 9-RELATED"/>
    <property type="match status" value="1"/>
</dbReference>
<gene>
    <name evidence="10" type="ORF">KP509_18G035700</name>
</gene>
<comment type="similarity">
    <text evidence="2">Belongs to the PC-esterase family. TBL subfamily.</text>
</comment>
<evidence type="ECO:0000313" key="11">
    <source>
        <dbReference type="Proteomes" id="UP000825935"/>
    </source>
</evidence>
<dbReference type="Pfam" id="PF14416">
    <property type="entry name" value="PMR5N"/>
    <property type="match status" value="1"/>
</dbReference>
<dbReference type="OMA" id="HIMIFNT"/>
<evidence type="ECO:0000256" key="3">
    <source>
        <dbReference type="ARBA" id="ARBA00022692"/>
    </source>
</evidence>
<evidence type="ECO:0000259" key="8">
    <source>
        <dbReference type="Pfam" id="PF13839"/>
    </source>
</evidence>
<evidence type="ECO:0000313" key="10">
    <source>
        <dbReference type="EMBL" id="KAH7365578.1"/>
    </source>
</evidence>
<evidence type="ECO:0000259" key="9">
    <source>
        <dbReference type="Pfam" id="PF14416"/>
    </source>
</evidence>
<dbReference type="AlphaFoldDB" id="A0A8T2SSE8"/>
<dbReference type="GO" id="GO:0005794">
    <property type="term" value="C:Golgi apparatus"/>
    <property type="evidence" value="ECO:0007669"/>
    <property type="project" value="TreeGrafter"/>
</dbReference>
<dbReference type="OrthoDB" id="630188at2759"/>
<protein>
    <recommendedName>
        <fullName evidence="12">Trichome birefringence-like N-terminal domain-containing protein</fullName>
    </recommendedName>
</protein>
<dbReference type="GO" id="GO:0016020">
    <property type="term" value="C:membrane"/>
    <property type="evidence" value="ECO:0007669"/>
    <property type="project" value="UniProtKB-SubCell"/>
</dbReference>
<dbReference type="InterPro" id="IPR026057">
    <property type="entry name" value="TBL_C"/>
</dbReference>
<dbReference type="EMBL" id="CM035423">
    <property type="protein sequence ID" value="KAH7365578.1"/>
    <property type="molecule type" value="Genomic_DNA"/>
</dbReference>
<evidence type="ECO:0008006" key="12">
    <source>
        <dbReference type="Google" id="ProtNLM"/>
    </source>
</evidence>
<sequence length="727" mass="80977">MTSIIMQDNGDGPCFPHRMKEQQHYSIMGSRGPCALFLYSGITACFMLSSLWFLLRPYHDSNVLLSGFIVNGPSGVSHSIANKIKDLSALANVTTAEEAITPPEYNESATQFANENGSGTPPYIDTVKLPVHNNATIPESTAVGDGIIKLPVREYRPELEAATTASNDAVKLPVQENTSHVENITNPGDEIMKLPVYEDTSEVDTSTAAADATALISHENATQVDILSTGGDGTIKLPVYENTSQVEISTIPRDTTIELQDQMSINQVEVNTPPGDYTVKLPVHENTTQFDSSTASGDDKFQLLVKENMTQVHISASPGDDTMQEPHGGGEIPADGNGMVQETIETMQPVNSSLNQAFEAVQNYDAATPSVQTNDAAISSFQTDDASVLQCELWRGEWIVEDRPPLYTNKTCKNLSSLRDCVGNGRPDKDYLYWSWKPSDCEIPRFNASDFLEMQRGKSIAFVGDSLARDQGESLICLLTEIEEPERPGWELKWTFPSYNFTVEFLFSPFLVENTIDQDGVATLHVDLPDKAWKDRVHEFNVAVFSTGYWHFRICMYYENNTFLGASINSEANVTKLEFLAGFRMSMRTALGYLSREYRGIAFARTVTVDHFEYGSWDEGGRCNRTQPYAATDMTVPWRNALMNKIQTEEFEKAQSLVNHGPGKLVLMNVTYSTSMRPDGHPGMYRNQPKDTPKDCLHWCMPGPVDTWNQLLQYMLKPFFKATSKKL</sequence>
<evidence type="ECO:0000256" key="2">
    <source>
        <dbReference type="ARBA" id="ARBA00007727"/>
    </source>
</evidence>
<comment type="caution">
    <text evidence="10">The sequence shown here is derived from an EMBL/GenBank/DDBJ whole genome shotgun (WGS) entry which is preliminary data.</text>
</comment>
<feature type="domain" description="Trichome birefringence-like C-terminal" evidence="8">
    <location>
        <begin position="443"/>
        <end position="714"/>
    </location>
</feature>
<keyword evidence="11" id="KW-1185">Reference proteome</keyword>
<name>A0A8T2SSE8_CERRI</name>